<proteinExistence type="predicted"/>
<evidence type="ECO:0000313" key="1">
    <source>
        <dbReference type="EMBL" id="KAH7908390.1"/>
    </source>
</evidence>
<keyword evidence="2" id="KW-1185">Reference proteome</keyword>
<sequence>MTETQADSSSELGFNIGITTSTEGTEDFPRESLGRVIVNYAPSVLIFLALVILPAALICRFTVQLFGFVGIWGYLLIFVAFGPTTMGFLLFQCRPCVLRSASWKVVACRTVWLLLHNVLLLALLVTVAWIPIHTNGGAWFLVLGDLLFLCVECYSIFCSWKWYKRCWYERVIISQNEELYGHTVFVSSPVIKLCGHYVIIIRDHKYELRLDAHTGNRPVFKGRSLQPSELEELRNAPGTYWSIIGWTRHEDVEVQAVFRDVIQRFGVYHRLHNNCRHFIHDGCANILTEHSEDDGVLIVGSLDYTPFLMIWLIWRSTSREIYRWGWTQWYGPEWESLSISGVTNFILLEDLRASSPYIPDWFVAVAPETFWEDLPPRPDDSWVSSLMRMLIPILCILLLIGYLRWSYTTANRNNFPTVLFVGFSVMMIFGVIAIMWLCVSSLQRSRRPSVALQ</sequence>
<gene>
    <name evidence="1" type="ORF">BJ138DRAFT_358286</name>
</gene>
<dbReference type="Proteomes" id="UP000790377">
    <property type="component" value="Unassembled WGS sequence"/>
</dbReference>
<protein>
    <submittedName>
        <fullName evidence="1">Uncharacterized protein</fullName>
    </submittedName>
</protein>
<dbReference type="EMBL" id="MU267825">
    <property type="protein sequence ID" value="KAH7908390.1"/>
    <property type="molecule type" value="Genomic_DNA"/>
</dbReference>
<comment type="caution">
    <text evidence="1">The sequence shown here is derived from an EMBL/GenBank/DDBJ whole genome shotgun (WGS) entry which is preliminary data.</text>
</comment>
<organism evidence="1 2">
    <name type="scientific">Hygrophoropsis aurantiaca</name>
    <dbReference type="NCBI Taxonomy" id="72124"/>
    <lineage>
        <taxon>Eukaryota</taxon>
        <taxon>Fungi</taxon>
        <taxon>Dikarya</taxon>
        <taxon>Basidiomycota</taxon>
        <taxon>Agaricomycotina</taxon>
        <taxon>Agaricomycetes</taxon>
        <taxon>Agaricomycetidae</taxon>
        <taxon>Boletales</taxon>
        <taxon>Coniophorineae</taxon>
        <taxon>Hygrophoropsidaceae</taxon>
        <taxon>Hygrophoropsis</taxon>
    </lineage>
</organism>
<name>A0ACB8A4Z0_9AGAM</name>
<evidence type="ECO:0000313" key="2">
    <source>
        <dbReference type="Proteomes" id="UP000790377"/>
    </source>
</evidence>
<reference evidence="1" key="1">
    <citation type="journal article" date="2021" name="New Phytol.">
        <title>Evolutionary innovations through gain and loss of genes in the ectomycorrhizal Boletales.</title>
        <authorList>
            <person name="Wu G."/>
            <person name="Miyauchi S."/>
            <person name="Morin E."/>
            <person name="Kuo A."/>
            <person name="Drula E."/>
            <person name="Varga T."/>
            <person name="Kohler A."/>
            <person name="Feng B."/>
            <person name="Cao Y."/>
            <person name="Lipzen A."/>
            <person name="Daum C."/>
            <person name="Hundley H."/>
            <person name="Pangilinan J."/>
            <person name="Johnson J."/>
            <person name="Barry K."/>
            <person name="LaButti K."/>
            <person name="Ng V."/>
            <person name="Ahrendt S."/>
            <person name="Min B."/>
            <person name="Choi I.G."/>
            <person name="Park H."/>
            <person name="Plett J.M."/>
            <person name="Magnuson J."/>
            <person name="Spatafora J.W."/>
            <person name="Nagy L.G."/>
            <person name="Henrissat B."/>
            <person name="Grigoriev I.V."/>
            <person name="Yang Z.L."/>
            <person name="Xu J."/>
            <person name="Martin F.M."/>
        </authorList>
    </citation>
    <scope>NUCLEOTIDE SEQUENCE</scope>
    <source>
        <strain evidence="1">ATCC 28755</strain>
    </source>
</reference>
<accession>A0ACB8A4Z0</accession>